<dbReference type="PROSITE" id="PS50835">
    <property type="entry name" value="IG_LIKE"/>
    <property type="match status" value="1"/>
</dbReference>
<dbReference type="InterPro" id="IPR013783">
    <property type="entry name" value="Ig-like_fold"/>
</dbReference>
<evidence type="ECO:0000259" key="2">
    <source>
        <dbReference type="PROSITE" id="PS50835"/>
    </source>
</evidence>
<name>A0A8J5CKK6_CHIOP</name>
<reference evidence="3" key="1">
    <citation type="submission" date="2020-07" db="EMBL/GenBank/DDBJ databases">
        <title>The High-quality genome of the commercially important snow crab, Chionoecetes opilio.</title>
        <authorList>
            <person name="Jeong J.-H."/>
            <person name="Ryu S."/>
        </authorList>
    </citation>
    <scope>NUCLEOTIDE SEQUENCE</scope>
    <source>
        <strain evidence="3">MADBK_172401_WGS</strain>
        <tissue evidence="3">Digestive gland</tissue>
    </source>
</reference>
<dbReference type="SUPFAM" id="SSF48726">
    <property type="entry name" value="Immunoglobulin"/>
    <property type="match status" value="1"/>
</dbReference>
<evidence type="ECO:0000313" key="4">
    <source>
        <dbReference type="Proteomes" id="UP000770661"/>
    </source>
</evidence>
<dbReference type="Proteomes" id="UP000770661">
    <property type="component" value="Unassembled WGS sequence"/>
</dbReference>
<accession>A0A8J5CKK6</accession>
<comment type="caution">
    <text evidence="3">The sequence shown here is derived from an EMBL/GenBank/DDBJ whole genome shotgun (WGS) entry which is preliminary data.</text>
</comment>
<dbReference type="Pfam" id="PF07679">
    <property type="entry name" value="I-set"/>
    <property type="match status" value="1"/>
</dbReference>
<sequence length="141" mass="15275">MYCCFQGEEVIPDEGWDRMRLQGKTLRIKEVTPGDQGVYVCSAVNGFGKEIFTITLTVNGTSSAETSLSLSWRAREASIALVISHTGKSSGSSRSSLLMSTSLGATMLDFQTGQAGSSSRRPKSFPSTKSHQSQELINQPY</sequence>
<keyword evidence="3" id="KW-0675">Receptor</keyword>
<feature type="domain" description="Ig-like" evidence="2">
    <location>
        <begin position="1"/>
        <end position="57"/>
    </location>
</feature>
<keyword evidence="4" id="KW-1185">Reference proteome</keyword>
<dbReference type="InterPro" id="IPR007110">
    <property type="entry name" value="Ig-like_dom"/>
</dbReference>
<evidence type="ECO:0000256" key="1">
    <source>
        <dbReference type="SAM" id="MobiDB-lite"/>
    </source>
</evidence>
<dbReference type="Gene3D" id="2.60.40.10">
    <property type="entry name" value="Immunoglobulins"/>
    <property type="match status" value="1"/>
</dbReference>
<dbReference type="EMBL" id="JACEEZ010021172">
    <property type="protein sequence ID" value="KAG0713719.1"/>
    <property type="molecule type" value="Genomic_DNA"/>
</dbReference>
<proteinExistence type="predicted"/>
<feature type="region of interest" description="Disordered" evidence="1">
    <location>
        <begin position="110"/>
        <end position="141"/>
    </location>
</feature>
<organism evidence="3 4">
    <name type="scientific">Chionoecetes opilio</name>
    <name type="common">Atlantic snow crab</name>
    <name type="synonym">Cancer opilio</name>
    <dbReference type="NCBI Taxonomy" id="41210"/>
    <lineage>
        <taxon>Eukaryota</taxon>
        <taxon>Metazoa</taxon>
        <taxon>Ecdysozoa</taxon>
        <taxon>Arthropoda</taxon>
        <taxon>Crustacea</taxon>
        <taxon>Multicrustacea</taxon>
        <taxon>Malacostraca</taxon>
        <taxon>Eumalacostraca</taxon>
        <taxon>Eucarida</taxon>
        <taxon>Decapoda</taxon>
        <taxon>Pleocyemata</taxon>
        <taxon>Brachyura</taxon>
        <taxon>Eubrachyura</taxon>
        <taxon>Majoidea</taxon>
        <taxon>Majidae</taxon>
        <taxon>Chionoecetes</taxon>
    </lineage>
</organism>
<protein>
    <submittedName>
        <fullName evidence="3">Fibroblast growth factor receptor-like 1</fullName>
    </submittedName>
</protein>
<dbReference type="OrthoDB" id="6412111at2759"/>
<dbReference type="AlphaFoldDB" id="A0A8J5CKK6"/>
<evidence type="ECO:0000313" key="3">
    <source>
        <dbReference type="EMBL" id="KAG0713719.1"/>
    </source>
</evidence>
<gene>
    <name evidence="3" type="primary">FGFRL1_1</name>
    <name evidence="3" type="ORF">GWK47_001761</name>
</gene>
<dbReference type="InterPro" id="IPR036179">
    <property type="entry name" value="Ig-like_dom_sf"/>
</dbReference>
<dbReference type="InterPro" id="IPR013098">
    <property type="entry name" value="Ig_I-set"/>
</dbReference>